<evidence type="ECO:0000256" key="1">
    <source>
        <dbReference type="SAM" id="MobiDB-lite"/>
    </source>
</evidence>
<sequence>MARKSSAPPSSSSSPPPPSSSVLLSRQYDKDGIMNDDYDQRINIWWDCLDPENPEIDIYDHHHFNTCPSSFGGGSGSTSIVDNDFSASLPPGPDPQLYYFSQFGQGEEVVVEEGGAAAAALGGDDDEEDLFGCSSSCSGLFSPDSDFWGLLS</sequence>
<keyword evidence="3" id="KW-1185">Reference proteome</keyword>
<feature type="compositionally biased region" description="Low complexity" evidence="1">
    <location>
        <begin position="1"/>
        <end position="13"/>
    </location>
</feature>
<gene>
    <name evidence="2" type="ORF">OLC1_LOCUS18189</name>
</gene>
<organism evidence="2 3">
    <name type="scientific">Oldenlandia corymbosa var. corymbosa</name>
    <dbReference type="NCBI Taxonomy" id="529605"/>
    <lineage>
        <taxon>Eukaryota</taxon>
        <taxon>Viridiplantae</taxon>
        <taxon>Streptophyta</taxon>
        <taxon>Embryophyta</taxon>
        <taxon>Tracheophyta</taxon>
        <taxon>Spermatophyta</taxon>
        <taxon>Magnoliopsida</taxon>
        <taxon>eudicotyledons</taxon>
        <taxon>Gunneridae</taxon>
        <taxon>Pentapetalae</taxon>
        <taxon>asterids</taxon>
        <taxon>lamiids</taxon>
        <taxon>Gentianales</taxon>
        <taxon>Rubiaceae</taxon>
        <taxon>Rubioideae</taxon>
        <taxon>Spermacoceae</taxon>
        <taxon>Hedyotis-Oldenlandia complex</taxon>
        <taxon>Oldenlandia</taxon>
    </lineage>
</organism>
<feature type="region of interest" description="Disordered" evidence="1">
    <location>
        <begin position="1"/>
        <end position="28"/>
    </location>
</feature>
<proteinExistence type="predicted"/>
<evidence type="ECO:0000313" key="3">
    <source>
        <dbReference type="Proteomes" id="UP001161247"/>
    </source>
</evidence>
<dbReference type="EMBL" id="OX459123">
    <property type="protein sequence ID" value="CAI9110576.1"/>
    <property type="molecule type" value="Genomic_DNA"/>
</dbReference>
<accession>A0AAV1DRS9</accession>
<dbReference type="AlphaFoldDB" id="A0AAV1DRS9"/>
<name>A0AAV1DRS9_OLDCO</name>
<reference evidence="2" key="1">
    <citation type="submission" date="2023-03" db="EMBL/GenBank/DDBJ databases">
        <authorList>
            <person name="Julca I."/>
        </authorList>
    </citation>
    <scope>NUCLEOTIDE SEQUENCE</scope>
</reference>
<evidence type="ECO:0000313" key="2">
    <source>
        <dbReference type="EMBL" id="CAI9110576.1"/>
    </source>
</evidence>
<protein>
    <submittedName>
        <fullName evidence="2">OLC1v1010628C1</fullName>
    </submittedName>
</protein>
<dbReference type="Proteomes" id="UP001161247">
    <property type="component" value="Chromosome 6"/>
</dbReference>